<protein>
    <submittedName>
        <fullName evidence="1">Uncharacterized protein</fullName>
    </submittedName>
</protein>
<proteinExistence type="predicted"/>
<sequence length="125" mass="14454">MANGATVSERTKEKHKFKLKALALKLKREVGEEEEREKEAGSQLVVVSEVIERKDLTTPLNLFLSYSLPFPQSIGMFNHWSEFMNYLNLPLQKLDVFDCFFQHVGCVGLLWMEKLNVSHELPEVQ</sequence>
<keyword evidence="2" id="KW-1185">Reference proteome</keyword>
<dbReference type="EMBL" id="JACXVP010000006">
    <property type="protein sequence ID" value="KAG5601735.1"/>
    <property type="molecule type" value="Genomic_DNA"/>
</dbReference>
<organism evidence="1 2">
    <name type="scientific">Solanum commersonii</name>
    <name type="common">Commerson's wild potato</name>
    <name type="synonym">Commerson's nightshade</name>
    <dbReference type="NCBI Taxonomy" id="4109"/>
    <lineage>
        <taxon>Eukaryota</taxon>
        <taxon>Viridiplantae</taxon>
        <taxon>Streptophyta</taxon>
        <taxon>Embryophyta</taxon>
        <taxon>Tracheophyta</taxon>
        <taxon>Spermatophyta</taxon>
        <taxon>Magnoliopsida</taxon>
        <taxon>eudicotyledons</taxon>
        <taxon>Gunneridae</taxon>
        <taxon>Pentapetalae</taxon>
        <taxon>asterids</taxon>
        <taxon>lamiids</taxon>
        <taxon>Solanales</taxon>
        <taxon>Solanaceae</taxon>
        <taxon>Solanoideae</taxon>
        <taxon>Solaneae</taxon>
        <taxon>Solanum</taxon>
    </lineage>
</organism>
<comment type="caution">
    <text evidence="1">The sequence shown here is derived from an EMBL/GenBank/DDBJ whole genome shotgun (WGS) entry which is preliminary data.</text>
</comment>
<evidence type="ECO:0000313" key="2">
    <source>
        <dbReference type="Proteomes" id="UP000824120"/>
    </source>
</evidence>
<dbReference type="AlphaFoldDB" id="A0A9J5YPS3"/>
<gene>
    <name evidence="1" type="ORF">H5410_033105</name>
</gene>
<evidence type="ECO:0000313" key="1">
    <source>
        <dbReference type="EMBL" id="KAG5601735.1"/>
    </source>
</evidence>
<dbReference type="Proteomes" id="UP000824120">
    <property type="component" value="Chromosome 6"/>
</dbReference>
<reference evidence="1 2" key="1">
    <citation type="submission" date="2020-09" db="EMBL/GenBank/DDBJ databases">
        <title>De no assembly of potato wild relative species, Solanum commersonii.</title>
        <authorList>
            <person name="Cho K."/>
        </authorList>
    </citation>
    <scope>NUCLEOTIDE SEQUENCE [LARGE SCALE GENOMIC DNA]</scope>
    <source>
        <strain evidence="1">LZ3.2</strain>
        <tissue evidence="1">Leaf</tissue>
    </source>
</reference>
<name>A0A9J5YPS3_SOLCO</name>
<accession>A0A9J5YPS3</accession>